<name>A0A024G5C8_9STRA</name>
<sequence>MIDKLDFERRLLALRTSKQKTHGVEKHKSNEHTLISLSPPAARCPIPSENELSTAQRRHLYQSHGKSMSYLDTSLHEFGDLYAKAIQLAQKAVSEERKRNVRQAVGSYVQAGELLTEIGRKQSNHQVQYTLKKKAFAILQRAEALADWIEERKEQETACPAVAANDDTFALQEEHIGEKRFALTTLRAQNERMAKRVHKLANILQARRRFRKLAGSLRTQNWSQKELDRADSETQQQQGIEPRPETKKLVLVNELHAYLGLPELDQFTKFKPLSTDELRENKLRELEVELEESRRESIRLRQALVEKEKLIGRALLRETSDTVATSNNVKGASSDASTTTSPSLSPTRSLPDDFEDRDMMLELQNILRKIQKDETASQWDDIDNQKSDNQEETIDDGVWL</sequence>
<feature type="compositionally biased region" description="Low complexity" evidence="2">
    <location>
        <begin position="332"/>
        <end position="349"/>
    </location>
</feature>
<comment type="caution">
    <text evidence="4">The sequence shown here is derived from an EMBL/GenBank/DDBJ whole genome shotgun (WGS) entry which is preliminary data.</text>
</comment>
<feature type="region of interest" description="Disordered" evidence="2">
    <location>
        <begin position="322"/>
        <end position="355"/>
    </location>
</feature>
<evidence type="ECO:0000313" key="5">
    <source>
        <dbReference type="Proteomes" id="UP000053237"/>
    </source>
</evidence>
<dbReference type="EMBL" id="CAIX01000027">
    <property type="protein sequence ID" value="CCI41946.1"/>
    <property type="molecule type" value="Genomic_DNA"/>
</dbReference>
<feature type="compositionally biased region" description="Acidic residues" evidence="2">
    <location>
        <begin position="390"/>
        <end position="400"/>
    </location>
</feature>
<dbReference type="AlphaFoldDB" id="A0A024G5C8"/>
<dbReference type="SUPFAM" id="SSF116846">
    <property type="entry name" value="MIT domain"/>
    <property type="match status" value="1"/>
</dbReference>
<feature type="compositionally biased region" description="Polar residues" evidence="2">
    <location>
        <begin position="322"/>
        <end position="331"/>
    </location>
</feature>
<accession>A0A024G5C8</accession>
<dbReference type="InterPro" id="IPR007330">
    <property type="entry name" value="MIT_dom"/>
</dbReference>
<evidence type="ECO:0000313" key="4">
    <source>
        <dbReference type="EMBL" id="CCI41946.1"/>
    </source>
</evidence>
<keyword evidence="1" id="KW-0175">Coiled coil</keyword>
<feature type="coiled-coil region" evidence="1">
    <location>
        <begin position="276"/>
        <end position="310"/>
    </location>
</feature>
<proteinExistence type="predicted"/>
<feature type="compositionally biased region" description="Basic and acidic residues" evidence="2">
    <location>
        <begin position="22"/>
        <end position="31"/>
    </location>
</feature>
<keyword evidence="5" id="KW-1185">Reference proteome</keyword>
<feature type="domain" description="MIT" evidence="3">
    <location>
        <begin position="83"/>
        <end position="145"/>
    </location>
</feature>
<dbReference type="Proteomes" id="UP000053237">
    <property type="component" value="Unassembled WGS sequence"/>
</dbReference>
<organism evidence="4 5">
    <name type="scientific">Albugo candida</name>
    <dbReference type="NCBI Taxonomy" id="65357"/>
    <lineage>
        <taxon>Eukaryota</taxon>
        <taxon>Sar</taxon>
        <taxon>Stramenopiles</taxon>
        <taxon>Oomycota</taxon>
        <taxon>Peronosporomycetes</taxon>
        <taxon>Albuginales</taxon>
        <taxon>Albuginaceae</taxon>
        <taxon>Albugo</taxon>
    </lineage>
</organism>
<feature type="region of interest" description="Disordered" evidence="2">
    <location>
        <begin position="224"/>
        <end position="245"/>
    </location>
</feature>
<gene>
    <name evidence="4" type="ORF">BN9_027300</name>
</gene>
<dbReference type="OrthoDB" id="122397at2759"/>
<dbReference type="InterPro" id="IPR036181">
    <property type="entry name" value="MIT_dom_sf"/>
</dbReference>
<dbReference type="Gene3D" id="1.20.58.80">
    <property type="entry name" value="Phosphotransferase system, lactose/cellobiose-type IIA subunit"/>
    <property type="match status" value="1"/>
</dbReference>
<feature type="region of interest" description="Disordered" evidence="2">
    <location>
        <begin position="18"/>
        <end position="42"/>
    </location>
</feature>
<dbReference type="Pfam" id="PF04212">
    <property type="entry name" value="MIT"/>
    <property type="match status" value="1"/>
</dbReference>
<feature type="region of interest" description="Disordered" evidence="2">
    <location>
        <begin position="374"/>
        <end position="400"/>
    </location>
</feature>
<evidence type="ECO:0000256" key="2">
    <source>
        <dbReference type="SAM" id="MobiDB-lite"/>
    </source>
</evidence>
<reference evidence="4 5" key="1">
    <citation type="submission" date="2012-05" db="EMBL/GenBank/DDBJ databases">
        <title>Recombination and specialization in a pathogen metapopulation.</title>
        <authorList>
            <person name="Gardiner A."/>
            <person name="Kemen E."/>
            <person name="Schultz-Larsen T."/>
            <person name="MacLean D."/>
            <person name="Van Oosterhout C."/>
            <person name="Jones J.D.G."/>
        </authorList>
    </citation>
    <scope>NUCLEOTIDE SEQUENCE [LARGE SCALE GENOMIC DNA]</scope>
    <source>
        <strain evidence="4 5">Ac Nc2</strain>
    </source>
</reference>
<dbReference type="InParanoid" id="A0A024G5C8"/>
<evidence type="ECO:0000256" key="1">
    <source>
        <dbReference type="SAM" id="Coils"/>
    </source>
</evidence>
<evidence type="ECO:0000259" key="3">
    <source>
        <dbReference type="Pfam" id="PF04212"/>
    </source>
</evidence>
<protein>
    <recommendedName>
        <fullName evidence="3">MIT domain-containing protein</fullName>
    </recommendedName>
</protein>